<proteinExistence type="predicted"/>
<organism evidence="1 2">
    <name type="scientific">Entomophthora muscae</name>
    <dbReference type="NCBI Taxonomy" id="34485"/>
    <lineage>
        <taxon>Eukaryota</taxon>
        <taxon>Fungi</taxon>
        <taxon>Fungi incertae sedis</taxon>
        <taxon>Zoopagomycota</taxon>
        <taxon>Entomophthoromycotina</taxon>
        <taxon>Entomophthoromycetes</taxon>
        <taxon>Entomophthorales</taxon>
        <taxon>Entomophthoraceae</taxon>
        <taxon>Entomophthora</taxon>
    </lineage>
</organism>
<dbReference type="EC" id="6.1.1.18" evidence="1"/>
<comment type="caution">
    <text evidence="1">The sequence shown here is derived from an EMBL/GenBank/DDBJ whole genome shotgun (WGS) entry which is preliminary data.</text>
</comment>
<gene>
    <name evidence="1" type="primary">GLN4_3</name>
    <name evidence="1" type="ORF">DSO57_1034763</name>
</gene>
<accession>A0ACC2SCQ2</accession>
<dbReference type="EMBL" id="QTSX02005265">
    <property type="protein sequence ID" value="KAJ9060072.1"/>
    <property type="molecule type" value="Genomic_DNA"/>
</dbReference>
<reference evidence="1" key="1">
    <citation type="submission" date="2022-04" db="EMBL/GenBank/DDBJ databases">
        <title>Genome of the entomopathogenic fungus Entomophthora muscae.</title>
        <authorList>
            <person name="Elya C."/>
            <person name="Lovett B.R."/>
            <person name="Lee E."/>
            <person name="Macias A.M."/>
            <person name="Hajek A.E."/>
            <person name="De Bivort B.L."/>
            <person name="Kasson M.T."/>
            <person name="De Fine Licht H.H."/>
            <person name="Stajich J.E."/>
        </authorList>
    </citation>
    <scope>NUCLEOTIDE SEQUENCE</scope>
    <source>
        <strain evidence="1">Berkeley</strain>
    </source>
</reference>
<keyword evidence="1" id="KW-0436">Ligase</keyword>
<dbReference type="Proteomes" id="UP001165960">
    <property type="component" value="Unassembled WGS sequence"/>
</dbReference>
<evidence type="ECO:0000313" key="2">
    <source>
        <dbReference type="Proteomes" id="UP001165960"/>
    </source>
</evidence>
<keyword evidence="2" id="KW-1185">Reference proteome</keyword>
<sequence>MDALALKFESIGLSSTKAKDTTKNKKLAPVLERAIDLANLPKETYTSNKGLGVALYTLASTCTKDALNHFKFLVGQVANENLKTGDQVSAAIAFCEALENGAPIPVNEFNNACGVGVTVSAEKVSEIISEAIKENKEKLVADRYTFLFPLLAKVRQNPELKWANGGLIKEELDKQVLVILGPKDERDVPVKGKAKGKDKENKAQEKKKETAASEAKSSSVDAKDVEKDPSLASLSMFFEGDLARLHKPGGNKQIKASLMEQHLKETGGIVHTRFPPEPNGFLHIGHAKAINVNFGYAQAHKGVCFLRYDDTNPEAEEEIYFNSILETVKWLGFKPHKVTYSSDYFDKLYELAIQLIKADKAYICHCSGEEIHQHRGGDAKGPRSECKHRNRPIEESLVEFVKMKEGRYKEGEAILRMKMDMQEGNPQFWDLVAYRVLFTPHHRTKDTWCIYPTYDFTHCLVDSFENITHSLCTTEFIQSRASYYWLCDALEVYKPVQWEYGRLSVTNTVLSKRKLLKLVQSKLVSGWDDPRLYTLPALRRRGVPPAAINSFVRDVGVTTSVTTIDVKRLEVHIREHLNETAPRLMALQDPVKVVLTNLPVDHHETLTVPNKPRDPAMGEHSVPFTSTIYIDRSDFRAQDSKDYFRMAPGKSVGLLHVPYPVTCTDFEIDVHGEVSLIRCHYDNDTPLKKPKTYIQWIADCPQAGSPVSISELRVYGALFNHENPQDKTQVPGGYLTDINPDSLKVSKGALVEVGVWDVIRSHLTSQSECPEEVRSQFVRIGYFCLDKDSIVPTPFLDGSKDPAHAPTLVFNRIVTLKEDVKKD</sequence>
<name>A0ACC2SCQ2_9FUNG</name>
<protein>
    <submittedName>
        <fullName evidence="1">Glutaminyl-tRNA synthetase</fullName>
        <ecNumber evidence="1">6.1.1.18</ecNumber>
    </submittedName>
</protein>
<evidence type="ECO:0000313" key="1">
    <source>
        <dbReference type="EMBL" id="KAJ9060072.1"/>
    </source>
</evidence>